<dbReference type="AlphaFoldDB" id="A0A392PIJ6"/>
<evidence type="ECO:0000256" key="1">
    <source>
        <dbReference type="SAM" id="Coils"/>
    </source>
</evidence>
<accession>A0A392PIJ6</accession>
<evidence type="ECO:0000313" key="2">
    <source>
        <dbReference type="EMBL" id="MCI11457.1"/>
    </source>
</evidence>
<feature type="coiled-coil region" evidence="1">
    <location>
        <begin position="1"/>
        <end position="35"/>
    </location>
</feature>
<organism evidence="2 3">
    <name type="scientific">Trifolium medium</name>
    <dbReference type="NCBI Taxonomy" id="97028"/>
    <lineage>
        <taxon>Eukaryota</taxon>
        <taxon>Viridiplantae</taxon>
        <taxon>Streptophyta</taxon>
        <taxon>Embryophyta</taxon>
        <taxon>Tracheophyta</taxon>
        <taxon>Spermatophyta</taxon>
        <taxon>Magnoliopsida</taxon>
        <taxon>eudicotyledons</taxon>
        <taxon>Gunneridae</taxon>
        <taxon>Pentapetalae</taxon>
        <taxon>rosids</taxon>
        <taxon>fabids</taxon>
        <taxon>Fabales</taxon>
        <taxon>Fabaceae</taxon>
        <taxon>Papilionoideae</taxon>
        <taxon>50 kb inversion clade</taxon>
        <taxon>NPAAA clade</taxon>
        <taxon>Hologalegina</taxon>
        <taxon>IRL clade</taxon>
        <taxon>Trifolieae</taxon>
        <taxon>Trifolium</taxon>
    </lineage>
</organism>
<protein>
    <submittedName>
        <fullName evidence="2">Uncharacterized protein</fullName>
    </submittedName>
</protein>
<sequence>IQAIEKQLNVHLKRRESLRQEVITEQINLNALQKTIKDLTDMENQRLHDFMDVEAKFDLAYGKAASVAQIWDGIQAMLRQ</sequence>
<evidence type="ECO:0000313" key="3">
    <source>
        <dbReference type="Proteomes" id="UP000265520"/>
    </source>
</evidence>
<reference evidence="2 3" key="1">
    <citation type="journal article" date="2018" name="Front. Plant Sci.">
        <title>Red Clover (Trifolium pratense) and Zigzag Clover (T. medium) - A Picture of Genomic Similarities and Differences.</title>
        <authorList>
            <person name="Dluhosova J."/>
            <person name="Istvanek J."/>
            <person name="Nedelnik J."/>
            <person name="Repkova J."/>
        </authorList>
    </citation>
    <scope>NUCLEOTIDE SEQUENCE [LARGE SCALE GENOMIC DNA]</scope>
    <source>
        <strain evidence="3">cv. 10/8</strain>
        <tissue evidence="2">Leaf</tissue>
    </source>
</reference>
<name>A0A392PIJ6_9FABA</name>
<comment type="caution">
    <text evidence="2">The sequence shown here is derived from an EMBL/GenBank/DDBJ whole genome shotgun (WGS) entry which is preliminary data.</text>
</comment>
<proteinExistence type="predicted"/>
<feature type="non-terminal residue" evidence="2">
    <location>
        <position position="1"/>
    </location>
</feature>
<keyword evidence="1" id="KW-0175">Coiled coil</keyword>
<dbReference type="Proteomes" id="UP000265520">
    <property type="component" value="Unassembled WGS sequence"/>
</dbReference>
<dbReference type="EMBL" id="LXQA010080218">
    <property type="protein sequence ID" value="MCI11457.1"/>
    <property type="molecule type" value="Genomic_DNA"/>
</dbReference>
<keyword evidence="3" id="KW-1185">Reference proteome</keyword>